<keyword evidence="2" id="KW-1185">Reference proteome</keyword>
<dbReference type="Proteomes" id="UP000829398">
    <property type="component" value="Chromosome 6"/>
</dbReference>
<gene>
    <name evidence="1" type="ORF">KPL71_018421</name>
</gene>
<sequence length="348" mass="40905">MSNANSNNSNSTDTAPSDRPVRVYADGIYDLFHFGHARSLEQAKKSFPNTYLLVGCCNDETTHKFKGKTVMTEDERYESLRHCKWVDEVIPDAPWVVTQEFLDKHQIDFVAHDSLPYADASGAGKDVYEFVKAAGKFKETKRTDGISTSDIIMRIVKDYNQYVMRNLDRGYSRKDLGVSYVKEKRLRVNMKLKKLQEKVKQQQERVGEKIQTVAMHRNEWVENADRWVAGFLEMFEEGCHKMVSESMDMWTYAIYFCLLPMKFTNNFGLFQGTAIRDRIQERLRGQGSGKYLLPNGEEEEDDDEEYYYDEDDYFDEEEEYYYDNDESDDEKDEKEMSEKDEKETKEKK</sequence>
<reference evidence="2" key="1">
    <citation type="journal article" date="2023" name="Hortic. Res.">
        <title>A chromosome-level phased genome enabling allele-level studies in sweet orange: a case study on citrus Huanglongbing tolerance.</title>
        <authorList>
            <person name="Wu B."/>
            <person name="Yu Q."/>
            <person name="Deng Z."/>
            <person name="Duan Y."/>
            <person name="Luo F."/>
            <person name="Gmitter F. Jr."/>
        </authorList>
    </citation>
    <scope>NUCLEOTIDE SEQUENCE [LARGE SCALE GENOMIC DNA]</scope>
    <source>
        <strain evidence="2">cv. Valencia</strain>
    </source>
</reference>
<name>A0ACB8JY62_CITSI</name>
<keyword evidence="1" id="KW-0808">Transferase</keyword>
<keyword evidence="1" id="KW-0548">Nucleotidyltransferase</keyword>
<organism evidence="1 2">
    <name type="scientific">Citrus sinensis</name>
    <name type="common">Sweet orange</name>
    <name type="synonym">Citrus aurantium var. sinensis</name>
    <dbReference type="NCBI Taxonomy" id="2711"/>
    <lineage>
        <taxon>Eukaryota</taxon>
        <taxon>Viridiplantae</taxon>
        <taxon>Streptophyta</taxon>
        <taxon>Embryophyta</taxon>
        <taxon>Tracheophyta</taxon>
        <taxon>Spermatophyta</taxon>
        <taxon>Magnoliopsida</taxon>
        <taxon>eudicotyledons</taxon>
        <taxon>Gunneridae</taxon>
        <taxon>Pentapetalae</taxon>
        <taxon>rosids</taxon>
        <taxon>malvids</taxon>
        <taxon>Sapindales</taxon>
        <taxon>Rutaceae</taxon>
        <taxon>Aurantioideae</taxon>
        <taxon>Citrus</taxon>
    </lineage>
</organism>
<comment type="caution">
    <text evidence="1">The sequence shown here is derived from an EMBL/GenBank/DDBJ whole genome shotgun (WGS) entry which is preliminary data.</text>
</comment>
<evidence type="ECO:0000313" key="2">
    <source>
        <dbReference type="Proteomes" id="UP000829398"/>
    </source>
</evidence>
<proteinExistence type="predicted"/>
<protein>
    <submittedName>
        <fullName evidence="1">Choline-phosphate cytidylyltransferase 1</fullName>
    </submittedName>
</protein>
<evidence type="ECO:0000313" key="1">
    <source>
        <dbReference type="EMBL" id="KAH9737389.1"/>
    </source>
</evidence>
<accession>A0ACB8JY62</accession>
<dbReference type="EMBL" id="CM039175">
    <property type="protein sequence ID" value="KAH9737389.1"/>
    <property type="molecule type" value="Genomic_DNA"/>
</dbReference>